<gene>
    <name evidence="1" type="ordered locus">Rmet_3273</name>
</gene>
<dbReference type="AlphaFoldDB" id="Q1LI81"/>
<reference evidence="2" key="1">
    <citation type="journal article" date="2010" name="PLoS ONE">
        <title>The complete genome sequence of Cupriavidus metallidurans strain CH34, a master survivalist in harsh and anthropogenic environments.</title>
        <authorList>
            <person name="Janssen P.J."/>
            <person name="Van Houdt R."/>
            <person name="Moors H."/>
            <person name="Monsieurs P."/>
            <person name="Morin N."/>
            <person name="Michaux A."/>
            <person name="Benotmane M.A."/>
            <person name="Leys N."/>
            <person name="Vallaeys T."/>
            <person name="Lapidus A."/>
            <person name="Monchy S."/>
            <person name="Medigue C."/>
            <person name="Taghavi S."/>
            <person name="McCorkle S."/>
            <person name="Dunn J."/>
            <person name="van der Lelie D."/>
            <person name="Mergeay M."/>
        </authorList>
    </citation>
    <scope>NUCLEOTIDE SEQUENCE [LARGE SCALE GENOMIC DNA]</scope>
    <source>
        <strain evidence="2">ATCC 43123 / DSM 2839 / NBRC 102507 / CH34</strain>
    </source>
</reference>
<protein>
    <submittedName>
        <fullName evidence="1">Uncharacterized protein</fullName>
    </submittedName>
</protein>
<dbReference type="Proteomes" id="UP000002429">
    <property type="component" value="Chromosome"/>
</dbReference>
<dbReference type="HOGENOM" id="CLU_2466758_0_0_4"/>
<organism evidence="1 2">
    <name type="scientific">Cupriavidus metallidurans (strain ATCC 43123 / DSM 2839 / NBRC 102507 / CH34)</name>
    <name type="common">Ralstonia metallidurans</name>
    <dbReference type="NCBI Taxonomy" id="266264"/>
    <lineage>
        <taxon>Bacteria</taxon>
        <taxon>Pseudomonadati</taxon>
        <taxon>Pseudomonadota</taxon>
        <taxon>Betaproteobacteria</taxon>
        <taxon>Burkholderiales</taxon>
        <taxon>Burkholderiaceae</taxon>
        <taxon>Cupriavidus</taxon>
    </lineage>
</organism>
<proteinExistence type="predicted"/>
<evidence type="ECO:0000313" key="1">
    <source>
        <dbReference type="EMBL" id="ABF10145.1"/>
    </source>
</evidence>
<accession>Q1LI81</accession>
<keyword evidence="2" id="KW-1185">Reference proteome</keyword>
<name>Q1LI81_CUPMC</name>
<dbReference type="EMBL" id="CP000352">
    <property type="protein sequence ID" value="ABF10145.1"/>
    <property type="molecule type" value="Genomic_DNA"/>
</dbReference>
<dbReference type="STRING" id="266264.Rmet_3273"/>
<sequence>MAWELACPALQAIAMERARRAGNGSGGVECVARNTGKDRRIGAGQRYATKLLLSVGFWQRFGRVDLKKKAWLNRHIASALGFCKNRRP</sequence>
<evidence type="ECO:0000313" key="2">
    <source>
        <dbReference type="Proteomes" id="UP000002429"/>
    </source>
</evidence>
<dbReference type="KEGG" id="rme:Rmet_3273"/>